<dbReference type="Gene3D" id="1.10.287.10">
    <property type="entry name" value="S15/NS1, RNA-binding"/>
    <property type="match status" value="1"/>
</dbReference>
<dbReference type="PANTHER" id="PTHR23321">
    <property type="entry name" value="RIBOSOMAL PROTEIN S15, BACTERIAL AND ORGANELLAR"/>
    <property type="match status" value="1"/>
</dbReference>
<dbReference type="InterPro" id="IPR005290">
    <property type="entry name" value="Ribosomal_uS15_bac-type"/>
</dbReference>
<dbReference type="Gene3D" id="6.10.250.3130">
    <property type="match status" value="1"/>
</dbReference>
<evidence type="ECO:0000313" key="7">
    <source>
        <dbReference type="Proteomes" id="UP000231602"/>
    </source>
</evidence>
<reference evidence="6 7" key="1">
    <citation type="submission" date="2017-09" db="EMBL/GenBank/DDBJ databases">
        <title>Depth-based differentiation of microbial function through sediment-hosted aquifers and enrichment of novel symbionts in the deep terrestrial subsurface.</title>
        <authorList>
            <person name="Probst A.J."/>
            <person name="Ladd B."/>
            <person name="Jarett J.K."/>
            <person name="Geller-Mcgrath D.E."/>
            <person name="Sieber C.M."/>
            <person name="Emerson J.B."/>
            <person name="Anantharaman K."/>
            <person name="Thomas B.C."/>
            <person name="Malmstrom R."/>
            <person name="Stieglmeier M."/>
            <person name="Klingl A."/>
            <person name="Woyke T."/>
            <person name="Ryan C.M."/>
            <person name="Banfield J.F."/>
        </authorList>
    </citation>
    <scope>NUCLEOTIDE SEQUENCE [LARGE SCALE GENOMIC DNA]</scope>
    <source>
        <strain evidence="6">CG10_big_fil_rev_8_21_14_0_10_31_9</strain>
    </source>
</reference>
<dbReference type="PANTHER" id="PTHR23321:SF26">
    <property type="entry name" value="SMALL RIBOSOMAL SUBUNIT PROTEIN US15M"/>
    <property type="match status" value="1"/>
</dbReference>
<dbReference type="NCBIfam" id="TIGR00952">
    <property type="entry name" value="S15_bact"/>
    <property type="match status" value="1"/>
</dbReference>
<comment type="function">
    <text evidence="4">One of the primary rRNA binding proteins, it binds directly to 16S rRNA where it helps nucleate assembly of the platform of the 30S subunit by binding and bridging several RNA helices of the 16S rRNA.</text>
</comment>
<dbReference type="CDD" id="cd00353">
    <property type="entry name" value="Ribosomal_S15p_S13e"/>
    <property type="match status" value="1"/>
</dbReference>
<dbReference type="HAMAP" id="MF_01343_B">
    <property type="entry name" value="Ribosomal_uS15_B"/>
    <property type="match status" value="1"/>
</dbReference>
<dbReference type="InterPro" id="IPR000589">
    <property type="entry name" value="Ribosomal_uS15"/>
</dbReference>
<dbReference type="FunFam" id="1.10.287.10:FF:000002">
    <property type="entry name" value="30S ribosomal protein S15"/>
    <property type="match status" value="1"/>
</dbReference>
<evidence type="ECO:0000256" key="1">
    <source>
        <dbReference type="ARBA" id="ARBA00022980"/>
    </source>
</evidence>
<dbReference type="GO" id="GO:0019843">
    <property type="term" value="F:rRNA binding"/>
    <property type="evidence" value="ECO:0007669"/>
    <property type="project" value="UniProtKB-UniRule"/>
</dbReference>
<comment type="caution">
    <text evidence="6">The sequence shown here is derived from an EMBL/GenBank/DDBJ whole genome shotgun (WGS) entry which is preliminary data.</text>
</comment>
<name>A0A2H0RC14_9BACT</name>
<evidence type="ECO:0000256" key="2">
    <source>
        <dbReference type="ARBA" id="ARBA00023274"/>
    </source>
</evidence>
<comment type="subunit">
    <text evidence="3 4">Part of the 30S ribosomal subunit. Forms a bridge to the 50S subunit in the 70S ribosome, contacting the 23S rRNA.</text>
</comment>
<evidence type="ECO:0000256" key="3">
    <source>
        <dbReference type="ARBA" id="ARBA00064542"/>
    </source>
</evidence>
<sequence length="88" mass="10227">MLTKRKKVNILKDFQVHDTDTGSTEVQIALVTKQILELADHLKKHSKDNHSRRGLLKMVGKRKKLLTYLSQTNEKSYEKIIKKLGLKK</sequence>
<dbReference type="GO" id="GO:0003735">
    <property type="term" value="F:structural constituent of ribosome"/>
    <property type="evidence" value="ECO:0007669"/>
    <property type="project" value="InterPro"/>
</dbReference>
<dbReference type="Pfam" id="PF00312">
    <property type="entry name" value="Ribosomal_S15"/>
    <property type="match status" value="1"/>
</dbReference>
<dbReference type="SMART" id="SM01387">
    <property type="entry name" value="Ribosomal_S15"/>
    <property type="match status" value="1"/>
</dbReference>
<comment type="similarity">
    <text evidence="4 5">Belongs to the universal ribosomal protein uS15 family.</text>
</comment>
<dbReference type="SUPFAM" id="SSF47060">
    <property type="entry name" value="S15/NS1 RNA-binding domain"/>
    <property type="match status" value="1"/>
</dbReference>
<dbReference type="EMBL" id="PCXV01000028">
    <property type="protein sequence ID" value="PIR44081.1"/>
    <property type="molecule type" value="Genomic_DNA"/>
</dbReference>
<evidence type="ECO:0000256" key="4">
    <source>
        <dbReference type="HAMAP-Rule" id="MF_01343"/>
    </source>
</evidence>
<dbReference type="AlphaFoldDB" id="A0A2H0RC14"/>
<keyword evidence="4" id="KW-0699">rRNA-binding</keyword>
<evidence type="ECO:0000313" key="6">
    <source>
        <dbReference type="EMBL" id="PIR44081.1"/>
    </source>
</evidence>
<accession>A0A2H0RC14</accession>
<keyword evidence="2 4" id="KW-0687">Ribonucleoprotein</keyword>
<keyword evidence="4" id="KW-0694">RNA-binding</keyword>
<dbReference type="Proteomes" id="UP000231602">
    <property type="component" value="Unassembled WGS sequence"/>
</dbReference>
<evidence type="ECO:0000256" key="5">
    <source>
        <dbReference type="RuleBase" id="RU003919"/>
    </source>
</evidence>
<comment type="function">
    <text evidence="4">Forms an intersubunit bridge (bridge B4) with the 23S rRNA of the 50S subunit in the ribosome.</text>
</comment>
<organism evidence="6 7">
    <name type="scientific">Candidatus Wolfebacteria bacterium CG10_big_fil_rev_8_21_14_0_10_31_9</name>
    <dbReference type="NCBI Taxonomy" id="1975070"/>
    <lineage>
        <taxon>Bacteria</taxon>
        <taxon>Candidatus Wolfeibacteriota</taxon>
    </lineage>
</organism>
<gene>
    <name evidence="4 6" type="primary">rpsO</name>
    <name evidence="6" type="ORF">COV23_01730</name>
</gene>
<dbReference type="GO" id="GO:0006412">
    <property type="term" value="P:translation"/>
    <property type="evidence" value="ECO:0007669"/>
    <property type="project" value="UniProtKB-UniRule"/>
</dbReference>
<proteinExistence type="inferred from homology"/>
<dbReference type="InterPro" id="IPR009068">
    <property type="entry name" value="uS15_NS1_RNA-bd_sf"/>
</dbReference>
<dbReference type="GO" id="GO:0022627">
    <property type="term" value="C:cytosolic small ribosomal subunit"/>
    <property type="evidence" value="ECO:0007669"/>
    <property type="project" value="TreeGrafter"/>
</dbReference>
<keyword evidence="1 4" id="KW-0689">Ribosomal protein</keyword>
<protein>
    <recommendedName>
        <fullName evidence="4">Small ribosomal subunit protein uS15</fullName>
    </recommendedName>
</protein>